<keyword evidence="4 9" id="KW-0812">Transmembrane</keyword>
<keyword evidence="6 9" id="KW-1133">Transmembrane helix</keyword>
<evidence type="ECO:0000313" key="11">
    <source>
        <dbReference type="EMBL" id="MDO6413845.1"/>
    </source>
</evidence>
<comment type="function">
    <text evidence="9">Part of the twin-arginine translocation (Tat) system that transports large folded proteins containing a characteristic twin-arginine motif in their signal peptide across membranes. Together with TatC, TatB is part of a receptor directly interacting with Tat signal peptides. TatB may form an oligomeric binding site that transiently accommodates folded Tat precursor proteins before their translocation.</text>
</comment>
<keyword evidence="12" id="KW-1185">Reference proteome</keyword>
<dbReference type="PANTHER" id="PTHR33162:SF1">
    <property type="entry name" value="SEC-INDEPENDENT PROTEIN TRANSLOCASE PROTEIN TATA, CHLOROPLASTIC"/>
    <property type="match status" value="1"/>
</dbReference>
<gene>
    <name evidence="9 11" type="primary">tatB</name>
    <name evidence="11" type="ORF">Q4F19_05585</name>
</gene>
<comment type="subunit">
    <text evidence="9">The Tat system comprises two distinct complexes: a TatABC complex, containing multiple copies of TatA, TatB and TatC subunits, and a separate TatA complex, containing only TatA subunits. Substrates initially bind to the TatABC complex, which probably triggers association of the separate TatA complex to form the active translocon.</text>
</comment>
<dbReference type="PRINTS" id="PR01506">
    <property type="entry name" value="TATBPROTEIN"/>
</dbReference>
<comment type="similarity">
    <text evidence="9">Belongs to the TatB family.</text>
</comment>
<reference evidence="11" key="1">
    <citation type="submission" date="2023-07" db="EMBL/GenBank/DDBJ databases">
        <authorList>
            <person name="Kim M."/>
        </authorList>
    </citation>
    <scope>NUCLEOTIDE SEQUENCE</scope>
    <source>
        <strain evidence="11">BIUV-7</strain>
    </source>
</reference>
<evidence type="ECO:0000256" key="3">
    <source>
        <dbReference type="ARBA" id="ARBA00022475"/>
    </source>
</evidence>
<name>A0ABT8Y6A4_9SPHN</name>
<dbReference type="Proteomes" id="UP001169764">
    <property type="component" value="Unassembled WGS sequence"/>
</dbReference>
<protein>
    <recommendedName>
        <fullName evidence="9">Sec-independent protein translocase protein TatB</fullName>
    </recommendedName>
</protein>
<evidence type="ECO:0000256" key="9">
    <source>
        <dbReference type="HAMAP-Rule" id="MF_00237"/>
    </source>
</evidence>
<dbReference type="Pfam" id="PF02416">
    <property type="entry name" value="TatA_B_E"/>
    <property type="match status" value="1"/>
</dbReference>
<keyword evidence="8 9" id="KW-0472">Membrane</keyword>
<evidence type="ECO:0000256" key="10">
    <source>
        <dbReference type="SAM" id="MobiDB-lite"/>
    </source>
</evidence>
<evidence type="ECO:0000256" key="8">
    <source>
        <dbReference type="ARBA" id="ARBA00023136"/>
    </source>
</evidence>
<dbReference type="PANTHER" id="PTHR33162">
    <property type="entry name" value="SEC-INDEPENDENT PROTEIN TRANSLOCASE PROTEIN TATA, CHLOROPLASTIC"/>
    <property type="match status" value="1"/>
</dbReference>
<dbReference type="InterPro" id="IPR018448">
    <property type="entry name" value="TatB"/>
</dbReference>
<keyword evidence="2 9" id="KW-0813">Transport</keyword>
<organism evidence="11 12">
    <name type="scientific">Sphingomonas natans</name>
    <dbReference type="NCBI Taxonomy" id="3063330"/>
    <lineage>
        <taxon>Bacteria</taxon>
        <taxon>Pseudomonadati</taxon>
        <taxon>Pseudomonadota</taxon>
        <taxon>Alphaproteobacteria</taxon>
        <taxon>Sphingomonadales</taxon>
        <taxon>Sphingomonadaceae</taxon>
        <taxon>Sphingomonas</taxon>
    </lineage>
</organism>
<evidence type="ECO:0000256" key="7">
    <source>
        <dbReference type="ARBA" id="ARBA00023010"/>
    </source>
</evidence>
<evidence type="ECO:0000256" key="1">
    <source>
        <dbReference type="ARBA" id="ARBA00004167"/>
    </source>
</evidence>
<sequence length="132" mass="14437">MFDIAPSELMLVAIVALVVIGPKDLPRALRVVGQWVGRARGVARHFRSGFDEMIRQSELDEMEKKWAAENARIMAEHPPTVPPEESEDAHYAMTPLPPPAGDVTTEPGQLPAPEHTDPAPYPADAQEPPARS</sequence>
<feature type="region of interest" description="Disordered" evidence="10">
    <location>
        <begin position="73"/>
        <end position="132"/>
    </location>
</feature>
<comment type="subcellular location">
    <subcellularLocation>
        <location evidence="9">Cell membrane</location>
        <topology evidence="9">Single-pass membrane protein</topology>
    </subcellularLocation>
    <subcellularLocation>
        <location evidence="1">Membrane</location>
        <topology evidence="1">Single-pass membrane protein</topology>
    </subcellularLocation>
</comment>
<dbReference type="RefSeq" id="WP_303540579.1">
    <property type="nucleotide sequence ID" value="NZ_JAUOTP010000002.1"/>
</dbReference>
<proteinExistence type="inferred from homology"/>
<comment type="caution">
    <text evidence="11">The sequence shown here is derived from an EMBL/GenBank/DDBJ whole genome shotgun (WGS) entry which is preliminary data.</text>
</comment>
<evidence type="ECO:0000256" key="6">
    <source>
        <dbReference type="ARBA" id="ARBA00022989"/>
    </source>
</evidence>
<evidence type="ECO:0000313" key="12">
    <source>
        <dbReference type="Proteomes" id="UP001169764"/>
    </source>
</evidence>
<dbReference type="EMBL" id="JAUOTP010000002">
    <property type="protein sequence ID" value="MDO6413845.1"/>
    <property type="molecule type" value="Genomic_DNA"/>
</dbReference>
<evidence type="ECO:0000256" key="4">
    <source>
        <dbReference type="ARBA" id="ARBA00022692"/>
    </source>
</evidence>
<keyword evidence="7 9" id="KW-0811">Translocation</keyword>
<keyword evidence="5 9" id="KW-0653">Protein transport</keyword>
<dbReference type="NCBIfam" id="TIGR01410">
    <property type="entry name" value="tatB"/>
    <property type="match status" value="1"/>
</dbReference>
<evidence type="ECO:0000256" key="5">
    <source>
        <dbReference type="ARBA" id="ARBA00022927"/>
    </source>
</evidence>
<keyword evidence="3 9" id="KW-1003">Cell membrane</keyword>
<dbReference type="InterPro" id="IPR003369">
    <property type="entry name" value="TatA/B/E"/>
</dbReference>
<dbReference type="Gene3D" id="1.20.5.3310">
    <property type="match status" value="1"/>
</dbReference>
<accession>A0ABT8Y6A4</accession>
<dbReference type="HAMAP" id="MF_00237">
    <property type="entry name" value="TatB"/>
    <property type="match status" value="1"/>
</dbReference>
<evidence type="ECO:0000256" key="2">
    <source>
        <dbReference type="ARBA" id="ARBA00022448"/>
    </source>
</evidence>